<sequence>SSSVKGPSVTPTTETVEMRKPSQVVEEQERVFTKYGISIMFKECWSIIIVHI</sequence>
<feature type="compositionally biased region" description="Polar residues" evidence="1">
    <location>
        <begin position="1"/>
        <end position="15"/>
    </location>
</feature>
<dbReference type="AlphaFoldDB" id="X1EF67"/>
<accession>X1EF67</accession>
<protein>
    <submittedName>
        <fullName evidence="2">Uncharacterized protein</fullName>
    </submittedName>
</protein>
<dbReference type="EMBL" id="BART01033426">
    <property type="protein sequence ID" value="GAH07318.1"/>
    <property type="molecule type" value="Genomic_DNA"/>
</dbReference>
<name>X1EF67_9ZZZZ</name>
<evidence type="ECO:0000256" key="1">
    <source>
        <dbReference type="SAM" id="MobiDB-lite"/>
    </source>
</evidence>
<comment type="caution">
    <text evidence="2">The sequence shown here is derived from an EMBL/GenBank/DDBJ whole genome shotgun (WGS) entry which is preliminary data.</text>
</comment>
<gene>
    <name evidence="2" type="ORF">S01H4_57450</name>
</gene>
<evidence type="ECO:0000313" key="2">
    <source>
        <dbReference type="EMBL" id="GAH07318.1"/>
    </source>
</evidence>
<feature type="region of interest" description="Disordered" evidence="1">
    <location>
        <begin position="1"/>
        <end position="21"/>
    </location>
</feature>
<reference evidence="2" key="1">
    <citation type="journal article" date="2014" name="Front. Microbiol.">
        <title>High frequency of phylogenetically diverse reductive dehalogenase-homologous genes in deep subseafloor sedimentary metagenomes.</title>
        <authorList>
            <person name="Kawai M."/>
            <person name="Futagami T."/>
            <person name="Toyoda A."/>
            <person name="Takaki Y."/>
            <person name="Nishi S."/>
            <person name="Hori S."/>
            <person name="Arai W."/>
            <person name="Tsubouchi T."/>
            <person name="Morono Y."/>
            <person name="Uchiyama I."/>
            <person name="Ito T."/>
            <person name="Fujiyama A."/>
            <person name="Inagaki F."/>
            <person name="Takami H."/>
        </authorList>
    </citation>
    <scope>NUCLEOTIDE SEQUENCE</scope>
    <source>
        <strain evidence="2">Expedition CK06-06</strain>
    </source>
</reference>
<proteinExistence type="predicted"/>
<organism evidence="2">
    <name type="scientific">marine sediment metagenome</name>
    <dbReference type="NCBI Taxonomy" id="412755"/>
    <lineage>
        <taxon>unclassified sequences</taxon>
        <taxon>metagenomes</taxon>
        <taxon>ecological metagenomes</taxon>
    </lineage>
</organism>
<feature type="non-terminal residue" evidence="2">
    <location>
        <position position="1"/>
    </location>
</feature>